<comment type="pathway">
    <text evidence="3 22">Steroid biosynthesis; cholesterol biosynthesis.</text>
</comment>
<dbReference type="PANTHER" id="PTHR21257:SF52">
    <property type="entry name" value="DELTA(14)-STEROL REDUCTASE TM7SF2"/>
    <property type="match status" value="1"/>
</dbReference>
<name>A0AAJ7SR70_PETMA</name>
<feature type="transmembrane region" description="Helical" evidence="22">
    <location>
        <begin position="491"/>
        <end position="509"/>
    </location>
</feature>
<keyword evidence="16 22" id="KW-0472">Membrane</keyword>
<keyword evidence="9 22" id="KW-0152">Cholesterol biosynthesis</keyword>
<evidence type="ECO:0000256" key="5">
    <source>
        <dbReference type="ARBA" id="ARBA00022490"/>
    </source>
</evidence>
<evidence type="ECO:0000256" key="8">
    <source>
        <dbReference type="ARBA" id="ARBA00022692"/>
    </source>
</evidence>
<dbReference type="PROSITE" id="PS01017">
    <property type="entry name" value="STEROL_REDUCT_1"/>
    <property type="match status" value="1"/>
</dbReference>
<evidence type="ECO:0000256" key="20">
    <source>
        <dbReference type="ARBA" id="ARBA00048712"/>
    </source>
</evidence>
<evidence type="ECO:0000256" key="23">
    <source>
        <dbReference type="SAM" id="MobiDB-lite"/>
    </source>
</evidence>
<keyword evidence="14 22" id="KW-0756">Sterol biosynthesis</keyword>
<keyword evidence="13 22" id="KW-0560">Oxidoreductase</keyword>
<feature type="domain" description="Tudor" evidence="24">
    <location>
        <begin position="4"/>
        <end position="62"/>
    </location>
</feature>
<dbReference type="EC" id="1.3.1.70" evidence="22"/>
<keyword evidence="12 22" id="KW-1133">Transmembrane helix</keyword>
<dbReference type="SUPFAM" id="SSF63748">
    <property type="entry name" value="Tudor/PWWP/MBT"/>
    <property type="match status" value="1"/>
</dbReference>
<evidence type="ECO:0000256" key="13">
    <source>
        <dbReference type="ARBA" id="ARBA00023002"/>
    </source>
</evidence>
<dbReference type="InterPro" id="IPR018083">
    <property type="entry name" value="Sterol_reductase_CS"/>
</dbReference>
<comment type="catalytic activity">
    <reaction evidence="20">
        <text>5alpha-cholest-8,14-dien-3beta-ol + NADPH + H(+) = 5alpha-cholest-8-en-3beta-ol + NADP(+)</text>
        <dbReference type="Rhea" id="RHEA:46456"/>
        <dbReference type="ChEBI" id="CHEBI:15378"/>
        <dbReference type="ChEBI" id="CHEBI:16608"/>
        <dbReference type="ChEBI" id="CHEBI:57783"/>
        <dbReference type="ChEBI" id="CHEBI:58349"/>
        <dbReference type="ChEBI" id="CHEBI:86131"/>
    </reaction>
</comment>
<evidence type="ECO:0000313" key="25">
    <source>
        <dbReference type="Proteomes" id="UP001318040"/>
    </source>
</evidence>
<evidence type="ECO:0000256" key="4">
    <source>
        <dbReference type="ARBA" id="ARBA00005402"/>
    </source>
</evidence>
<feature type="transmembrane region" description="Helical" evidence="22">
    <location>
        <begin position="398"/>
        <end position="416"/>
    </location>
</feature>
<evidence type="ECO:0000256" key="6">
    <source>
        <dbReference type="ARBA" id="ARBA00022516"/>
    </source>
</evidence>
<evidence type="ECO:0000256" key="12">
    <source>
        <dbReference type="ARBA" id="ARBA00022989"/>
    </source>
</evidence>
<feature type="transmembrane region" description="Helical" evidence="22">
    <location>
        <begin position="304"/>
        <end position="324"/>
    </location>
</feature>
<evidence type="ECO:0000313" key="26">
    <source>
        <dbReference type="RefSeq" id="XP_032804040.1"/>
    </source>
</evidence>
<feature type="transmembrane region" description="Helical" evidence="22">
    <location>
        <begin position="219"/>
        <end position="241"/>
    </location>
</feature>
<proteinExistence type="inferred from homology"/>
<comment type="catalytic activity">
    <reaction evidence="21 22">
        <text>4,4-dimethyl-5alpha-cholesta-8,24-dien-3beta-ol + NADP(+) = 4,4-dimethyl-5alpha-cholesta-8,14,24-trien-3beta-ol + NADPH + H(+)</text>
        <dbReference type="Rhea" id="RHEA:18561"/>
        <dbReference type="ChEBI" id="CHEBI:15378"/>
        <dbReference type="ChEBI" id="CHEBI:17813"/>
        <dbReference type="ChEBI" id="CHEBI:18364"/>
        <dbReference type="ChEBI" id="CHEBI:57783"/>
        <dbReference type="ChEBI" id="CHEBI:58349"/>
        <dbReference type="EC" id="1.3.1.70"/>
    </reaction>
</comment>
<dbReference type="Gene3D" id="2.30.30.140">
    <property type="match status" value="1"/>
</dbReference>
<keyword evidence="18 22" id="KW-0753">Steroid metabolism</keyword>
<dbReference type="InterPro" id="IPR002999">
    <property type="entry name" value="Tudor"/>
</dbReference>
<protein>
    <recommendedName>
        <fullName evidence="22">Delta(14)-sterol reductase TM7SF2</fullName>
        <shortName evidence="22">Delta-14-SR</shortName>
        <ecNumber evidence="22">1.3.1.70</ecNumber>
    </recommendedName>
    <alternativeName>
        <fullName evidence="22">3-beta-hydroxysterol Delta (14)-reductase</fullName>
    </alternativeName>
    <alternativeName>
        <fullName evidence="22">C-14 sterol reductase</fullName>
    </alternativeName>
    <alternativeName>
        <fullName evidence="22">Sterol C14-reductase</fullName>
    </alternativeName>
    <alternativeName>
        <fullName evidence="22">Transmembrane 7 superfamily member 2</fullName>
    </alternativeName>
</protein>
<dbReference type="GO" id="GO:0006695">
    <property type="term" value="P:cholesterol biosynthetic process"/>
    <property type="evidence" value="ECO:0007669"/>
    <property type="project" value="UniProtKB-UniRule"/>
</dbReference>
<feature type="transmembrane region" description="Helical" evidence="22">
    <location>
        <begin position="261"/>
        <end position="283"/>
    </location>
</feature>
<keyword evidence="7 22" id="KW-0153">Cholesterol metabolism</keyword>
<evidence type="ECO:0000256" key="15">
    <source>
        <dbReference type="ARBA" id="ARBA00023098"/>
    </source>
</evidence>
<comment type="catalytic activity">
    <reaction evidence="19">
        <text>4,4-dimethyl-8,14-cholestadien-3beta-ol + NADPH + H(+) = 4,4-dimethyl-5alpha-cholest-8-en-3beta-ol + NADP(+)</text>
        <dbReference type="Rhea" id="RHEA:46812"/>
        <dbReference type="ChEBI" id="CHEBI:15378"/>
        <dbReference type="ChEBI" id="CHEBI:57783"/>
        <dbReference type="ChEBI" id="CHEBI:58349"/>
        <dbReference type="ChEBI" id="CHEBI:78904"/>
        <dbReference type="ChEBI" id="CHEBI:87044"/>
    </reaction>
</comment>
<dbReference type="Gene3D" id="1.20.120.1630">
    <property type="match status" value="1"/>
</dbReference>
<dbReference type="KEGG" id="pmrn:116939578"/>
<keyword evidence="15 22" id="KW-0443">Lipid metabolism</keyword>
<evidence type="ECO:0000259" key="24">
    <source>
        <dbReference type="SMART" id="SM00333"/>
    </source>
</evidence>
<evidence type="ECO:0000256" key="9">
    <source>
        <dbReference type="ARBA" id="ARBA00022778"/>
    </source>
</evidence>
<accession>A0AAJ7SR70</accession>
<dbReference type="Pfam" id="PF09465">
    <property type="entry name" value="LBR_tudor"/>
    <property type="match status" value="1"/>
</dbReference>
<dbReference type="SMART" id="SM00333">
    <property type="entry name" value="TUDOR"/>
    <property type="match status" value="1"/>
</dbReference>
<keyword evidence="5" id="KW-0963">Cytoplasm</keyword>
<evidence type="ECO:0000256" key="14">
    <source>
        <dbReference type="ARBA" id="ARBA00023011"/>
    </source>
</evidence>
<evidence type="ECO:0000256" key="3">
    <source>
        <dbReference type="ARBA" id="ARBA00004770"/>
    </source>
</evidence>
<dbReference type="GO" id="GO:0050613">
    <property type="term" value="F:Delta14-sterol reductase activity"/>
    <property type="evidence" value="ECO:0007669"/>
    <property type="project" value="UniProtKB-UniRule"/>
</dbReference>
<dbReference type="RefSeq" id="XP_032804040.1">
    <property type="nucleotide sequence ID" value="XM_032948149.1"/>
</dbReference>
<feature type="region of interest" description="Disordered" evidence="23">
    <location>
        <begin position="518"/>
        <end position="537"/>
    </location>
</feature>
<feature type="transmembrane region" description="Helical" evidence="22">
    <location>
        <begin position="336"/>
        <end position="356"/>
    </location>
</feature>
<comment type="similarity">
    <text evidence="4 22">Belongs to the ERG4/ERG24 family.</text>
</comment>
<evidence type="ECO:0000256" key="10">
    <source>
        <dbReference type="ARBA" id="ARBA00022824"/>
    </source>
</evidence>
<feature type="transmembrane region" description="Helical" evidence="22">
    <location>
        <begin position="460"/>
        <end position="485"/>
    </location>
</feature>
<evidence type="ECO:0000256" key="22">
    <source>
        <dbReference type="RuleBase" id="RU369120"/>
    </source>
</evidence>
<feature type="compositionally biased region" description="Basic residues" evidence="23">
    <location>
        <begin position="62"/>
        <end position="80"/>
    </location>
</feature>
<dbReference type="InterPro" id="IPR019023">
    <property type="entry name" value="Lamin-B_rcpt_of_tudor"/>
</dbReference>
<dbReference type="Proteomes" id="UP001318040">
    <property type="component" value="Chromosome 6"/>
</dbReference>
<keyword evidence="11 22" id="KW-0752">Steroid biosynthesis</keyword>
<dbReference type="InterPro" id="IPR001171">
    <property type="entry name" value="ERG24_DHCR-like"/>
</dbReference>
<keyword evidence="6 22" id="KW-0444">Lipid biosynthesis</keyword>
<dbReference type="GO" id="GO:0005789">
    <property type="term" value="C:endoplasmic reticulum membrane"/>
    <property type="evidence" value="ECO:0007669"/>
    <property type="project" value="UniProtKB-SubCell"/>
</dbReference>
<reference evidence="26" key="1">
    <citation type="submission" date="2025-08" db="UniProtKB">
        <authorList>
            <consortium name="RefSeq"/>
        </authorList>
    </citation>
    <scope>IDENTIFICATION</scope>
    <source>
        <tissue evidence="26">Sperm</tissue>
    </source>
</reference>
<gene>
    <name evidence="26" type="primary">LOC116939578</name>
</gene>
<feature type="region of interest" description="Disordered" evidence="23">
    <location>
        <begin position="58"/>
        <end position="126"/>
    </location>
</feature>
<evidence type="ECO:0000256" key="18">
    <source>
        <dbReference type="ARBA" id="ARBA00023221"/>
    </source>
</evidence>
<sequence length="589" mass="65856">MVHSKFTIGEEVMARWPGSCMWYKVQVLSYSEESSIYNVKYEDGTELELETSSIKKIGSFRTPRKSRSRSRSRSRSKSPGRRSNSPGRRPRARSPIRSPKVNDKEAKSSRATKPEEEPVQTTTNHTAVMQAITKVKEISKEKNGAETGKQAAVVVKEKAMKEEKEMKKKKMGAVASESSPLVIYRLRSRQGINQPKETPPVELPKLSSKPEEICAEPGLGVKLGTALLPLALPLALLYVLHVCCSDGCSLLSPPAPPPGLASLWDMCTLVLCLGWCLFQALLCHLPLGYVTERVPPNTEQRLKYRLNGIHALVLSISAFSLAKYKEAYVAYVHDKFLQLAVSAVLLAYLLSAYLFVRARCASHIAVATTRRPGNIFYDFFFGRELNPRIGNMDLKSFFELRPGFIGWAIISLVMVLEDLQKNEAFSPALLLYVALQFIYVADVLWNEERSLSTGDIPHKYFGFLLAFTNLAWIPFASSLPAYYLVHHHQELTAYWAAAICLLYLVGYVISRRAHTQKNAQSDSAGDRGKPADSRSSPVLGSWGRLRHPELLGELLMLLAWSLPCGFSHPLPYIPVVYSLVMLLHREARG</sequence>
<evidence type="ECO:0000256" key="19">
    <source>
        <dbReference type="ARBA" id="ARBA00048100"/>
    </source>
</evidence>
<organism evidence="25 26">
    <name type="scientific">Petromyzon marinus</name>
    <name type="common">Sea lamprey</name>
    <dbReference type="NCBI Taxonomy" id="7757"/>
    <lineage>
        <taxon>Eukaryota</taxon>
        <taxon>Metazoa</taxon>
        <taxon>Chordata</taxon>
        <taxon>Craniata</taxon>
        <taxon>Vertebrata</taxon>
        <taxon>Cyclostomata</taxon>
        <taxon>Hyperoartia</taxon>
        <taxon>Petromyzontiformes</taxon>
        <taxon>Petromyzontidae</taxon>
        <taxon>Petromyzon</taxon>
    </lineage>
</organism>
<evidence type="ECO:0000256" key="17">
    <source>
        <dbReference type="ARBA" id="ARBA00023166"/>
    </source>
</evidence>
<evidence type="ECO:0000256" key="16">
    <source>
        <dbReference type="ARBA" id="ARBA00023136"/>
    </source>
</evidence>
<evidence type="ECO:0000256" key="2">
    <source>
        <dbReference type="ARBA" id="ARBA00004496"/>
    </source>
</evidence>
<dbReference type="PANTHER" id="PTHR21257">
    <property type="entry name" value="DELTA(14)-STEROL REDUCTASE"/>
    <property type="match status" value="1"/>
</dbReference>
<evidence type="ECO:0000256" key="1">
    <source>
        <dbReference type="ARBA" id="ARBA00004141"/>
    </source>
</evidence>
<keyword evidence="10 22" id="KW-0256">Endoplasmic reticulum</keyword>
<dbReference type="Pfam" id="PF01222">
    <property type="entry name" value="ERG4_ERG24"/>
    <property type="match status" value="1"/>
</dbReference>
<keyword evidence="17 22" id="KW-1207">Sterol metabolism</keyword>
<dbReference type="GO" id="GO:0005637">
    <property type="term" value="C:nuclear inner membrane"/>
    <property type="evidence" value="ECO:0007669"/>
    <property type="project" value="TreeGrafter"/>
</dbReference>
<evidence type="ECO:0000256" key="21">
    <source>
        <dbReference type="ARBA" id="ARBA00049367"/>
    </source>
</evidence>
<keyword evidence="25" id="KW-1185">Reference proteome</keyword>
<evidence type="ECO:0000256" key="11">
    <source>
        <dbReference type="ARBA" id="ARBA00022955"/>
    </source>
</evidence>
<comment type="function">
    <text evidence="22">Catalyzes the reduction of the C14-unsaturated bond of lanosterol, as part of the metabolic pathway leading to cholesterol biosynthesis.</text>
</comment>
<evidence type="ECO:0000256" key="7">
    <source>
        <dbReference type="ARBA" id="ARBA00022548"/>
    </source>
</evidence>
<feature type="compositionally biased region" description="Basic and acidic residues" evidence="23">
    <location>
        <begin position="100"/>
        <end position="116"/>
    </location>
</feature>
<comment type="subcellular location">
    <subcellularLocation>
        <location evidence="2">Cytoplasm</location>
    </subcellularLocation>
    <subcellularLocation>
        <location evidence="22">Endoplasmic reticulum membrane</location>
        <topology evidence="22">Multi-pass membrane protein</topology>
    </subcellularLocation>
    <subcellularLocation>
        <location evidence="1">Membrane</location>
        <topology evidence="1">Multi-pass membrane protein</topology>
    </subcellularLocation>
    <subcellularLocation>
        <location evidence="22">Microsome membrane</location>
        <topology evidence="22">Multi-pass membrane protein</topology>
    </subcellularLocation>
</comment>
<dbReference type="AlphaFoldDB" id="A0AAJ7SR70"/>
<feature type="transmembrane region" description="Helical" evidence="22">
    <location>
        <begin position="428"/>
        <end position="445"/>
    </location>
</feature>
<dbReference type="CDD" id="cd20381">
    <property type="entry name" value="Tudor_LBR"/>
    <property type="match status" value="1"/>
</dbReference>
<keyword evidence="8 22" id="KW-0812">Transmembrane</keyword>